<dbReference type="Proteomes" id="UP001153636">
    <property type="component" value="Chromosome 9"/>
</dbReference>
<accession>A0A9P0D6K6</accession>
<name>A0A9P0D6K6_9CUCU</name>
<reference evidence="1" key="1">
    <citation type="submission" date="2022-01" db="EMBL/GenBank/DDBJ databases">
        <authorList>
            <person name="King R."/>
        </authorList>
    </citation>
    <scope>NUCLEOTIDE SEQUENCE</scope>
</reference>
<evidence type="ECO:0000313" key="1">
    <source>
        <dbReference type="EMBL" id="CAH1115558.1"/>
    </source>
</evidence>
<keyword evidence="2" id="KW-1185">Reference proteome</keyword>
<organism evidence="1 2">
    <name type="scientific">Psylliodes chrysocephalus</name>
    <dbReference type="NCBI Taxonomy" id="3402493"/>
    <lineage>
        <taxon>Eukaryota</taxon>
        <taxon>Metazoa</taxon>
        <taxon>Ecdysozoa</taxon>
        <taxon>Arthropoda</taxon>
        <taxon>Hexapoda</taxon>
        <taxon>Insecta</taxon>
        <taxon>Pterygota</taxon>
        <taxon>Neoptera</taxon>
        <taxon>Endopterygota</taxon>
        <taxon>Coleoptera</taxon>
        <taxon>Polyphaga</taxon>
        <taxon>Cucujiformia</taxon>
        <taxon>Chrysomeloidea</taxon>
        <taxon>Chrysomelidae</taxon>
        <taxon>Galerucinae</taxon>
        <taxon>Alticini</taxon>
        <taxon>Psylliodes</taxon>
    </lineage>
</organism>
<proteinExistence type="predicted"/>
<gene>
    <name evidence="1" type="ORF">PSYICH_LOCUS14968</name>
</gene>
<evidence type="ECO:0000313" key="2">
    <source>
        <dbReference type="Proteomes" id="UP001153636"/>
    </source>
</evidence>
<dbReference type="AlphaFoldDB" id="A0A9P0D6K6"/>
<dbReference type="EMBL" id="OV651821">
    <property type="protein sequence ID" value="CAH1115558.1"/>
    <property type="molecule type" value="Genomic_DNA"/>
</dbReference>
<sequence length="162" mass="18711">MSKAASANLQVCVFFGNLQDIPGFSNNSSQRVEVLHKIVKRRIPHGATIRWNFNIRTIDVLYEIRASLNKCMHEIEEQFTNNTVCSAAASIRRTLNDPIFNFWLTFFHHVMPHVDILFNQLQQRKIEPTLVKDAIDNFERSITQVRNNIDTIIIEASDLISD</sequence>
<dbReference type="OrthoDB" id="6725296at2759"/>
<protein>
    <submittedName>
        <fullName evidence="1">Uncharacterized protein</fullName>
    </submittedName>
</protein>